<evidence type="ECO:0000313" key="10">
    <source>
        <dbReference type="Proteomes" id="UP000198702"/>
    </source>
</evidence>
<evidence type="ECO:0000256" key="6">
    <source>
        <dbReference type="SAM" id="MobiDB-lite"/>
    </source>
</evidence>
<dbReference type="GO" id="GO:0005975">
    <property type="term" value="P:carbohydrate metabolic process"/>
    <property type="evidence" value="ECO:0007669"/>
    <property type="project" value="InterPro"/>
</dbReference>
<dbReference type="Gene3D" id="3.20.20.300">
    <property type="entry name" value="Glycoside hydrolase, family 3, N-terminal domain"/>
    <property type="match status" value="1"/>
</dbReference>
<dbReference type="AlphaFoldDB" id="A0A7Z7GEH2"/>
<dbReference type="PANTHER" id="PTHR30480">
    <property type="entry name" value="BETA-HEXOSAMINIDASE-RELATED"/>
    <property type="match status" value="1"/>
</dbReference>
<feature type="chain" id="PRO_5039415279" description="beta-N-acetylhexosaminidase" evidence="7">
    <location>
        <begin position="22"/>
        <end position="398"/>
    </location>
</feature>
<feature type="domain" description="Glycoside hydrolase family 3 N-terminal" evidence="8">
    <location>
        <begin position="65"/>
        <end position="391"/>
    </location>
</feature>
<evidence type="ECO:0000256" key="3">
    <source>
        <dbReference type="ARBA" id="ARBA00012663"/>
    </source>
</evidence>
<reference evidence="9 10" key="1">
    <citation type="submission" date="2016-10" db="EMBL/GenBank/DDBJ databases">
        <authorList>
            <person name="Varghese N."/>
            <person name="Submissions S."/>
        </authorList>
    </citation>
    <scope>NUCLEOTIDE SEQUENCE [LARGE SCALE GENOMIC DNA]</scope>
    <source>
        <strain evidence="9 10">UNC380MFSha3.1</strain>
    </source>
</reference>
<dbReference type="EC" id="3.2.1.52" evidence="3"/>
<dbReference type="InterPro" id="IPR017853">
    <property type="entry name" value="GH"/>
</dbReference>
<comment type="catalytic activity">
    <reaction evidence="1">
        <text>Hydrolysis of terminal non-reducing N-acetyl-D-hexosamine residues in N-acetyl-beta-D-hexosaminides.</text>
        <dbReference type="EC" id="3.2.1.52"/>
    </reaction>
</comment>
<comment type="caution">
    <text evidence="9">The sequence shown here is derived from an EMBL/GenBank/DDBJ whole genome shotgun (WGS) entry which is preliminary data.</text>
</comment>
<dbReference type="PROSITE" id="PS00775">
    <property type="entry name" value="GLYCOSYL_HYDROL_F3"/>
    <property type="match status" value="1"/>
</dbReference>
<dbReference type="Proteomes" id="UP000198702">
    <property type="component" value="Unassembled WGS sequence"/>
</dbReference>
<feature type="region of interest" description="Disordered" evidence="6">
    <location>
        <begin position="24"/>
        <end position="61"/>
    </location>
</feature>
<proteinExistence type="inferred from homology"/>
<gene>
    <name evidence="9" type="ORF">SAMN04487751_2341</name>
</gene>
<dbReference type="InterPro" id="IPR001764">
    <property type="entry name" value="Glyco_hydro_3_N"/>
</dbReference>
<feature type="signal peptide" evidence="7">
    <location>
        <begin position="1"/>
        <end position="21"/>
    </location>
</feature>
<evidence type="ECO:0000256" key="2">
    <source>
        <dbReference type="ARBA" id="ARBA00005336"/>
    </source>
</evidence>
<dbReference type="InterPro" id="IPR036962">
    <property type="entry name" value="Glyco_hydro_3_N_sf"/>
</dbReference>
<evidence type="ECO:0000313" key="9">
    <source>
        <dbReference type="EMBL" id="SFI60411.1"/>
    </source>
</evidence>
<dbReference type="Pfam" id="PF00933">
    <property type="entry name" value="Glyco_hydro_3"/>
    <property type="match status" value="1"/>
</dbReference>
<protein>
    <recommendedName>
        <fullName evidence="3">beta-N-acetylhexosaminidase</fullName>
        <ecNumber evidence="3">3.2.1.52</ecNumber>
    </recommendedName>
</protein>
<dbReference type="PANTHER" id="PTHR30480:SF13">
    <property type="entry name" value="BETA-HEXOSAMINIDASE"/>
    <property type="match status" value="1"/>
</dbReference>
<evidence type="ECO:0000256" key="7">
    <source>
        <dbReference type="SAM" id="SignalP"/>
    </source>
</evidence>
<dbReference type="GO" id="GO:0009254">
    <property type="term" value="P:peptidoglycan turnover"/>
    <property type="evidence" value="ECO:0007669"/>
    <property type="project" value="TreeGrafter"/>
</dbReference>
<dbReference type="SUPFAM" id="SSF51445">
    <property type="entry name" value="(Trans)glycosidases"/>
    <property type="match status" value="1"/>
</dbReference>
<keyword evidence="4" id="KW-0378">Hydrolase</keyword>
<keyword evidence="5" id="KW-0326">Glycosidase</keyword>
<dbReference type="InterPro" id="IPR050226">
    <property type="entry name" value="NagZ_Beta-hexosaminidase"/>
</dbReference>
<organism evidence="9 10">
    <name type="scientific">Microbacterium saccharophilum</name>
    <dbReference type="NCBI Taxonomy" id="1213358"/>
    <lineage>
        <taxon>Bacteria</taxon>
        <taxon>Bacillati</taxon>
        <taxon>Actinomycetota</taxon>
        <taxon>Actinomycetes</taxon>
        <taxon>Micrococcales</taxon>
        <taxon>Microbacteriaceae</taxon>
        <taxon>Microbacterium</taxon>
    </lineage>
</organism>
<sequence length="398" mass="40462">MRRAGVSLALAILLLMAGCVAGPQGASPPAAPSSAGPSETPPPTPPRTPTPTPTPTPDPIAGLPLEQRVGQLFVVGTPAGSVDPQTLAAVAERHIGGVFLHGRSNGGVAATAAVVAPFTGPEAGAQSGIPLWVVTDQEGGEVQVLRGPGFDDIPYAIRQADLPPPQLRDAARRWGQQLREAGVTLNLAPVADIVTSHDARFANPPIGGLGRQYGYDEATVAAYAGAFADGMRDAGVTPTFKHFPGLGHVTANTDHAGDVADTTVTADGPDVGVYRALLSEEPALVMVGFAVYQNIDGSAPAVFSAPIVTGILRGDLGYDGVVITDDLSAATAVAGVAPADRAIRALTAGVDVLLLSSGPATLPAMYDAVLERARSDPAFAERVDESARRVALAKLSGP</sequence>
<dbReference type="EMBL" id="FOQZ01000003">
    <property type="protein sequence ID" value="SFI60411.1"/>
    <property type="molecule type" value="Genomic_DNA"/>
</dbReference>
<dbReference type="RefSeq" id="WP_028496690.1">
    <property type="nucleotide sequence ID" value="NZ_FOQZ01000003.1"/>
</dbReference>
<comment type="similarity">
    <text evidence="2">Belongs to the glycosyl hydrolase 3 family.</text>
</comment>
<evidence type="ECO:0000256" key="1">
    <source>
        <dbReference type="ARBA" id="ARBA00001231"/>
    </source>
</evidence>
<evidence type="ECO:0000259" key="8">
    <source>
        <dbReference type="Pfam" id="PF00933"/>
    </source>
</evidence>
<accession>A0A7Z7GEH2</accession>
<evidence type="ECO:0000256" key="4">
    <source>
        <dbReference type="ARBA" id="ARBA00022801"/>
    </source>
</evidence>
<feature type="compositionally biased region" description="Pro residues" evidence="6">
    <location>
        <begin position="39"/>
        <end position="58"/>
    </location>
</feature>
<evidence type="ECO:0000256" key="5">
    <source>
        <dbReference type="ARBA" id="ARBA00023295"/>
    </source>
</evidence>
<dbReference type="PROSITE" id="PS51257">
    <property type="entry name" value="PROKAR_LIPOPROTEIN"/>
    <property type="match status" value="1"/>
</dbReference>
<name>A0A7Z7GEH2_9MICO</name>
<keyword evidence="7" id="KW-0732">Signal</keyword>
<dbReference type="GO" id="GO:0004563">
    <property type="term" value="F:beta-N-acetylhexosaminidase activity"/>
    <property type="evidence" value="ECO:0007669"/>
    <property type="project" value="UniProtKB-EC"/>
</dbReference>
<feature type="compositionally biased region" description="Low complexity" evidence="6">
    <location>
        <begin position="24"/>
        <end position="38"/>
    </location>
</feature>
<dbReference type="InterPro" id="IPR019800">
    <property type="entry name" value="Glyco_hydro_3_AS"/>
</dbReference>